<feature type="domain" description="Calcineurin-like phosphoesterase" evidence="5">
    <location>
        <begin position="33"/>
        <end position="273"/>
    </location>
</feature>
<evidence type="ECO:0000256" key="1">
    <source>
        <dbReference type="ARBA" id="ARBA00004613"/>
    </source>
</evidence>
<dbReference type="GO" id="GO:0008768">
    <property type="term" value="F:UDP-sugar diphosphatase activity"/>
    <property type="evidence" value="ECO:0007669"/>
    <property type="project" value="TreeGrafter"/>
</dbReference>
<comment type="similarity">
    <text evidence="4">Belongs to the 5'-nucleotidase family.</text>
</comment>
<evidence type="ECO:0000256" key="2">
    <source>
        <dbReference type="ARBA" id="ARBA00022525"/>
    </source>
</evidence>
<dbReference type="Gene3D" id="3.60.21.10">
    <property type="match status" value="1"/>
</dbReference>
<keyword evidence="3" id="KW-0732">Signal</keyword>
<dbReference type="EMBL" id="CVRY01000003">
    <property type="protein sequence ID" value="CRL61886.1"/>
    <property type="molecule type" value="Genomic_DNA"/>
</dbReference>
<dbReference type="PROSITE" id="PS51257">
    <property type="entry name" value="PROKAR_LIPOPROTEIN"/>
    <property type="match status" value="1"/>
</dbReference>
<dbReference type="PANTHER" id="PTHR11575">
    <property type="entry name" value="5'-NUCLEOTIDASE-RELATED"/>
    <property type="match status" value="1"/>
</dbReference>
<comment type="subcellular location">
    <subcellularLocation>
        <location evidence="1">Secreted</location>
    </subcellularLocation>
</comment>
<dbReference type="GO" id="GO:0005576">
    <property type="term" value="C:extracellular region"/>
    <property type="evidence" value="ECO:0007669"/>
    <property type="project" value="UniProtKB-SubCell"/>
</dbReference>
<dbReference type="GO" id="GO:0008253">
    <property type="term" value="F:5'-nucleotidase activity"/>
    <property type="evidence" value="ECO:0007669"/>
    <property type="project" value="TreeGrafter"/>
</dbReference>
<dbReference type="InterPro" id="IPR029052">
    <property type="entry name" value="Metallo-depent_PP-like"/>
</dbReference>
<evidence type="ECO:0000313" key="8">
    <source>
        <dbReference type="Proteomes" id="UP000183920"/>
    </source>
</evidence>
<proteinExistence type="inferred from homology"/>
<dbReference type="FunFam" id="3.90.780.10:FF:000004">
    <property type="entry name" value="UDP-sugar hydrolase, putative"/>
    <property type="match status" value="1"/>
</dbReference>
<dbReference type="InterPro" id="IPR036907">
    <property type="entry name" value="5'-Nucleotdase_C_sf"/>
</dbReference>
<evidence type="ECO:0000313" key="7">
    <source>
        <dbReference type="EMBL" id="CRL61886.1"/>
    </source>
</evidence>
<keyword evidence="7" id="KW-0255">Endonuclease</keyword>
<keyword evidence="7" id="KW-0540">Nuclease</keyword>
<dbReference type="GO" id="GO:0000166">
    <property type="term" value="F:nucleotide binding"/>
    <property type="evidence" value="ECO:0007669"/>
    <property type="project" value="UniProtKB-KW"/>
</dbReference>
<dbReference type="InterPro" id="IPR004843">
    <property type="entry name" value="Calcineurin-like_PHP"/>
</dbReference>
<keyword evidence="2" id="KW-0964">Secreted</keyword>
<dbReference type="InterPro" id="IPR006179">
    <property type="entry name" value="5_nucleotidase/apyrase"/>
</dbReference>
<evidence type="ECO:0000256" key="3">
    <source>
        <dbReference type="ARBA" id="ARBA00022729"/>
    </source>
</evidence>
<dbReference type="InterPro" id="IPR008334">
    <property type="entry name" value="5'-Nucleotdase_C"/>
</dbReference>
<keyword evidence="4" id="KW-0547">Nucleotide-binding</keyword>
<dbReference type="Pfam" id="PF02872">
    <property type="entry name" value="5_nucleotid_C"/>
    <property type="match status" value="1"/>
</dbReference>
<gene>
    <name evidence="7" type="primary">yhcR</name>
    <name evidence="7" type="ORF">BN1804_01694</name>
</gene>
<dbReference type="PANTHER" id="PTHR11575:SF24">
    <property type="entry name" value="5'-NUCLEOTIDASE"/>
    <property type="match status" value="1"/>
</dbReference>
<dbReference type="AlphaFoldDB" id="A0A0G4Q8E0"/>
<reference evidence="8" key="1">
    <citation type="submission" date="2015-06" db="EMBL/GenBank/DDBJ databases">
        <authorList>
            <person name="Urmite Genomes"/>
        </authorList>
    </citation>
    <scope>NUCLEOTIDE SEQUENCE [LARGE SCALE GENOMIC DNA]</scope>
    <source>
        <strain evidence="8">CSUR P1867</strain>
    </source>
</reference>
<keyword evidence="4" id="KW-0378">Hydrolase</keyword>
<protein>
    <submittedName>
        <fullName evidence="7">Endonuclease YhcR</fullName>
    </submittedName>
</protein>
<name>A0A0G4Q8E0_9GAMM</name>
<accession>A0A0G4Q8E0</accession>
<evidence type="ECO:0000259" key="6">
    <source>
        <dbReference type="Pfam" id="PF02872"/>
    </source>
</evidence>
<sequence length="540" mass="57912">MNHKYKLVALAVSSVLLAGCAKNYDEANVVDVRVIAMNDFHGALKAPGPNKPGGIEHMATLIKEMKKDNPNNIVVAAGDMVGANPLLSSMFHDEPSIEALSLAGLEATSVGNHEFDKGMGELLRKQNGGCHPVTGCQGPTEFKGADFQYLSANVTVNETGKTLFPEYVIKEFNGIPVAFIGVTLEGTAAIVTPKGTEGLSFHNEAKTINALVPQLKAQGVQAIGVLIHEGAAQRRDGGPVNINACNGITGKVLGVVDQLDPAIDFVVTGHTHQAYNCTINGKSVTSAQSNGAMLTRIDLKLDKTTKDVVDVEARNIWVDNRKYEKDPAVTKLLEAYEKIATPLANRIIGKLEGNLTKQTNDAGESALGQVIADAHLYTAKPKDMGGAQIAFMNSGGIRADMTGGDVSYNAIYTVQPFSNVLLTQTLTGEQIKRLLEQQWDRSRPQVLAVSGNFQYTWDSKASNGNRVIVESMKIDGKPVDMKASYRVVANEYLATGGSNFSVLKEGKDPVYSVPDVDAVVKYFAEQSPIAQPKANNITRK</sequence>
<organism evidence="7 8">
    <name type="scientific">Proteus penneri</name>
    <dbReference type="NCBI Taxonomy" id="102862"/>
    <lineage>
        <taxon>Bacteria</taxon>
        <taxon>Pseudomonadati</taxon>
        <taxon>Pseudomonadota</taxon>
        <taxon>Gammaproteobacteria</taxon>
        <taxon>Enterobacterales</taxon>
        <taxon>Morganellaceae</taxon>
        <taxon>Proteus</taxon>
    </lineage>
</organism>
<evidence type="ECO:0000259" key="5">
    <source>
        <dbReference type="Pfam" id="PF00149"/>
    </source>
</evidence>
<dbReference type="GO" id="GO:0009166">
    <property type="term" value="P:nucleotide catabolic process"/>
    <property type="evidence" value="ECO:0007669"/>
    <property type="project" value="InterPro"/>
</dbReference>
<dbReference type="SUPFAM" id="SSF56300">
    <property type="entry name" value="Metallo-dependent phosphatases"/>
    <property type="match status" value="1"/>
</dbReference>
<dbReference type="GO" id="GO:0030288">
    <property type="term" value="C:outer membrane-bounded periplasmic space"/>
    <property type="evidence" value="ECO:0007669"/>
    <property type="project" value="TreeGrafter"/>
</dbReference>
<dbReference type="RefSeq" id="WP_072063703.1">
    <property type="nucleotide sequence ID" value="NZ_CVRY01000003.1"/>
</dbReference>
<dbReference type="SUPFAM" id="SSF55816">
    <property type="entry name" value="5'-nucleotidase (syn. UDP-sugar hydrolase), C-terminal domain"/>
    <property type="match status" value="1"/>
</dbReference>
<dbReference type="PRINTS" id="PR01607">
    <property type="entry name" value="APYRASEFAMLY"/>
</dbReference>
<dbReference type="GO" id="GO:0004519">
    <property type="term" value="F:endonuclease activity"/>
    <property type="evidence" value="ECO:0007669"/>
    <property type="project" value="UniProtKB-KW"/>
</dbReference>
<dbReference type="Pfam" id="PF00149">
    <property type="entry name" value="Metallophos"/>
    <property type="match status" value="1"/>
</dbReference>
<dbReference type="Gene3D" id="3.90.780.10">
    <property type="entry name" value="5'-Nucleotidase, C-terminal domain"/>
    <property type="match status" value="1"/>
</dbReference>
<feature type="domain" description="5'-Nucleotidase C-terminal" evidence="6">
    <location>
        <begin position="348"/>
        <end position="505"/>
    </location>
</feature>
<dbReference type="Proteomes" id="UP000183920">
    <property type="component" value="Unassembled WGS sequence"/>
</dbReference>
<evidence type="ECO:0000256" key="4">
    <source>
        <dbReference type="RuleBase" id="RU362119"/>
    </source>
</evidence>